<dbReference type="InterPro" id="IPR006315">
    <property type="entry name" value="OM_autotransptr_brl_dom"/>
</dbReference>
<dbReference type="Pfam" id="PF12951">
    <property type="entry name" value="PATR"/>
    <property type="match status" value="6"/>
</dbReference>
<dbReference type="EMBL" id="FQXE01000012">
    <property type="protein sequence ID" value="SHI18547.1"/>
    <property type="molecule type" value="Genomic_DNA"/>
</dbReference>
<keyword evidence="5" id="KW-1185">Reference proteome</keyword>
<dbReference type="PROSITE" id="PS51208">
    <property type="entry name" value="AUTOTRANSPORTER"/>
    <property type="match status" value="1"/>
</dbReference>
<dbReference type="Proteomes" id="UP000184226">
    <property type="component" value="Unassembled WGS sequence"/>
</dbReference>
<dbReference type="InterPro" id="IPR011050">
    <property type="entry name" value="Pectin_lyase_fold/virulence"/>
</dbReference>
<dbReference type="STRING" id="658167.SAMN04488135_1124"/>
<dbReference type="RefSeq" id="WP_178372350.1">
    <property type="nucleotide sequence ID" value="NZ_FQXE01000012.1"/>
</dbReference>
<feature type="domain" description="Autotransporter" evidence="3">
    <location>
        <begin position="1317"/>
        <end position="1592"/>
    </location>
</feature>
<dbReference type="InterPro" id="IPR005546">
    <property type="entry name" value="Autotransporte_beta"/>
</dbReference>
<dbReference type="InterPro" id="IPR051551">
    <property type="entry name" value="Autotransporter_adhesion"/>
</dbReference>
<dbReference type="PANTHER" id="PTHR35037">
    <property type="entry name" value="C-TERMINAL REGION OF AIDA-LIKE PROTEIN"/>
    <property type="match status" value="1"/>
</dbReference>
<dbReference type="SUPFAM" id="SSF103515">
    <property type="entry name" value="Autotransporter"/>
    <property type="match status" value="1"/>
</dbReference>
<gene>
    <name evidence="4" type="ORF">SAMN04488135_1124</name>
</gene>
<reference evidence="4 5" key="1">
    <citation type="submission" date="2016-11" db="EMBL/GenBank/DDBJ databases">
        <authorList>
            <person name="Jaros S."/>
            <person name="Januszkiewicz K."/>
            <person name="Wedrychowicz H."/>
        </authorList>
    </citation>
    <scope>NUCLEOTIDE SEQUENCE [LARGE SCALE GENOMIC DNA]</scope>
    <source>
        <strain evidence="4 5">CGMCC 1.10190</strain>
    </source>
</reference>
<dbReference type="InterPro" id="IPR012332">
    <property type="entry name" value="Autotransporter_pectin_lyase_C"/>
</dbReference>
<protein>
    <submittedName>
        <fullName evidence="4">Outer membrane autotransporter barrel domain-containing protein</fullName>
    </submittedName>
</protein>
<evidence type="ECO:0000259" key="3">
    <source>
        <dbReference type="PROSITE" id="PS51208"/>
    </source>
</evidence>
<evidence type="ECO:0000256" key="1">
    <source>
        <dbReference type="ARBA" id="ARBA00022729"/>
    </source>
</evidence>
<dbReference type="Gene3D" id="2.160.20.20">
    <property type="match status" value="1"/>
</dbReference>
<dbReference type="PANTHER" id="PTHR35037:SF3">
    <property type="entry name" value="C-TERMINAL REGION OF AIDA-LIKE PROTEIN"/>
    <property type="match status" value="1"/>
</dbReference>
<dbReference type="GO" id="GO:0019867">
    <property type="term" value="C:outer membrane"/>
    <property type="evidence" value="ECO:0007669"/>
    <property type="project" value="InterPro"/>
</dbReference>
<dbReference type="InterPro" id="IPR024973">
    <property type="entry name" value="ESPR"/>
</dbReference>
<dbReference type="Pfam" id="PF03797">
    <property type="entry name" value="Autotransporter"/>
    <property type="match status" value="1"/>
</dbReference>
<dbReference type="InterPro" id="IPR030895">
    <property type="entry name" value="T5SS_PEPC_rpt"/>
</dbReference>
<dbReference type="NCBIfam" id="TIGR01414">
    <property type="entry name" value="autotrans_barl"/>
    <property type="match status" value="1"/>
</dbReference>
<proteinExistence type="predicted"/>
<evidence type="ECO:0000256" key="2">
    <source>
        <dbReference type="ARBA" id="ARBA00023026"/>
    </source>
</evidence>
<name>A0A1M5Z2S3_9BURK</name>
<dbReference type="SMART" id="SM00869">
    <property type="entry name" value="Autotransporter"/>
    <property type="match status" value="1"/>
</dbReference>
<dbReference type="Pfam" id="PF13018">
    <property type="entry name" value="ESPR"/>
    <property type="match status" value="1"/>
</dbReference>
<organism evidence="4 5">
    <name type="scientific">Pollutimonas bauzanensis</name>
    <dbReference type="NCBI Taxonomy" id="658167"/>
    <lineage>
        <taxon>Bacteria</taxon>
        <taxon>Pseudomonadati</taxon>
        <taxon>Pseudomonadota</taxon>
        <taxon>Betaproteobacteria</taxon>
        <taxon>Burkholderiales</taxon>
        <taxon>Alcaligenaceae</taxon>
        <taxon>Pollutimonas</taxon>
    </lineage>
</organism>
<dbReference type="InterPro" id="IPR036709">
    <property type="entry name" value="Autotransporte_beta_dom_sf"/>
</dbReference>
<sequence>MNRIHRIVFNHARDTYQVASEHARGSDRRKAAAGAGLCALALAVLPAAQAQSVVIDNGGHEIVDGSDPAGGGAGTQPSPWEISGNLAIGHSGTSGELLIRNAGKVSNMQGTVGNLASAVGEVTVIGEGASWHNASRLYLGNVGQGTLAILDGASVSAGDSITMGTNSAGAVGVAQVSGVGSSLAATGNIALGHIGTGTLTVEDGGLVTASHVYMGGLPVTGYGGIGHLTLAGSDGRRGALAMGFLEVGAGDGNINFDGGILRATGDEADFLRNVRSGDVAIGAGGAFIDSNGHNIGIGADLQGSGGLTKSGEGILTLSGQNDYAGATTIEAGILRVGTNEAWVSDGVYVINGGTLDLTDANYALGRAMSSLSGGGGTLDMGDAFVDVGQSANTVFDGNITGSSGRLIKDGAGKLTLNGQISGLSGVYAEGGTLALNGVNIYLGETYINDAAVEVGHDKALSSSQIIVGGSSDNGVLRAGGDLALANRVQLMRKLTIDGSHHLTLSGDIAGGFLGGITKTGAGTLTLSGANTYLGATTVEAGALIVDGTIAPSSQVAVKSGATLGGSGTVSNATVEDGGILAPGSNAIGALTVHGNLALSSGAILDYELGAPATVDNPAAGRSDRLVVTGDLRLDGTLNLAQGASPSDGAARLGYYRLMTYGGELTDNGLEVGAVPYGVPGLYEIEAGGGKVDLFVSASLGDDTLQHWQGGDGHWNSTDTRWLNQGGDLPVAWAGNHAAFKNEPGGVNGGVIDVVGAQRFAGLQFVDEGFRLQGVGTLETAAGGSEIRVLAERAEIAAGITGAGGITKTEAGTLILSGANSYAGGTTISGGVLSVSNDANLGHEDGALAFNGGVLQVTGTDFNDTARDIAWGSRGGGFDIVEAANDFYLDRNLVGQGDLVKRGAGALWLAGANAYGNTRVEEGSVLGDANSLSGNISNAGTVTFIQADDARFAGDITGLGGANGGMVKDGAGVLALDGRSTLDWTVAEGGLQTAAARFSGNVLLDGAGTALTFADAANAVYGGRISGNGRLTLAGDGILLLTGDSAAFAGTTTLASGALLVGKGEGGGALGGSLAVRSGATLGGSGTVGAGAGSQVAIASGGTLAPGNSIGTLTVDGDLTFEAGSIYAVEVNPFGADSDRINVTGKATLNGGSVAHIGADGAYGLRSTYTILSAAALEGSFDEVVSDFAFLTPRLMYDYGAGAIGLELARNERRFASAALTRNQSATAGGIDSMGLDAAHPVYDAIVRSADQPDRIRAGFDALSGEIHASAKSALIEDSRFIRNAANDRLRAAFGKAGASAGPVLAYGSGSAPTQVPADYAGPVFWSHGFGAWSETDGNGNAAGLDRSTGGLLIAADRPAGDWRIGVLGGYSHASLGADARRSSAKIDNYHLGLYGGTQWGDIAFRTGAAYSWHKLDTARSVAIPGIDERLTGDYEAGTFQVFGELAYGLQVGKTRVEPFANLAHVSLHTGRVTETGGAAALMGNSGNTDVTFSTLGMRAAHHLALGSLDVTLAGMAGWRHAFGNRTPTSKHAFSAGEAFSIAGAPIARDSAVVEAGLSLSLASDATFGLAYTGQLSGQGRDHGLKANVAIRF</sequence>
<dbReference type="InterPro" id="IPR013425">
    <property type="entry name" value="Autotrns_rpt"/>
</dbReference>
<keyword evidence="1" id="KW-0732">Signal</keyword>
<dbReference type="SUPFAM" id="SSF51126">
    <property type="entry name" value="Pectin lyase-like"/>
    <property type="match status" value="3"/>
</dbReference>
<evidence type="ECO:0000313" key="5">
    <source>
        <dbReference type="Proteomes" id="UP000184226"/>
    </source>
</evidence>
<accession>A0A1M5Z2S3</accession>
<dbReference type="NCBIfam" id="TIGR04393">
    <property type="entry name" value="rpt_T5SS_PEPC"/>
    <property type="match status" value="2"/>
</dbReference>
<evidence type="ECO:0000313" key="4">
    <source>
        <dbReference type="EMBL" id="SHI18547.1"/>
    </source>
</evidence>
<dbReference type="NCBIfam" id="TIGR02601">
    <property type="entry name" value="autotrns_rpt"/>
    <property type="match status" value="3"/>
</dbReference>
<dbReference type="Gene3D" id="2.40.128.130">
    <property type="entry name" value="Autotransporter beta-domain"/>
    <property type="match status" value="1"/>
</dbReference>
<keyword evidence="2" id="KW-0843">Virulence</keyword>